<dbReference type="Proteomes" id="UP000027059">
    <property type="component" value="Chromosome"/>
</dbReference>
<dbReference type="PANTHER" id="PTHR35038:SF8">
    <property type="entry name" value="C-TYPE POLYHEME CYTOCHROME OMCC"/>
    <property type="match status" value="1"/>
</dbReference>
<accession>A0A059XPE5</accession>
<feature type="signal peptide" evidence="2">
    <location>
        <begin position="1"/>
        <end position="28"/>
    </location>
</feature>
<dbReference type="Pfam" id="PF13435">
    <property type="entry name" value="Cytochrome_C554"/>
    <property type="match status" value="1"/>
</dbReference>
<evidence type="ECO:0000313" key="5">
    <source>
        <dbReference type="Proteomes" id="UP000027059"/>
    </source>
</evidence>
<name>A0A059XPE5_9BACT</name>
<protein>
    <recommendedName>
        <fullName evidence="3">Cytochrome c-552/4 domain-containing protein</fullName>
    </recommendedName>
</protein>
<dbReference type="AlphaFoldDB" id="A0A059XPE5"/>
<feature type="chain" id="PRO_5001581764" description="Cytochrome c-552/4 domain-containing protein" evidence="2">
    <location>
        <begin position="29"/>
        <end position="200"/>
    </location>
</feature>
<evidence type="ECO:0000256" key="1">
    <source>
        <dbReference type="ARBA" id="ARBA00022729"/>
    </source>
</evidence>
<dbReference type="OrthoDB" id="9814800at2"/>
<reference evidence="4 5" key="2">
    <citation type="journal article" date="2015" name="Biomed. Res. Int.">
        <title>Effects of Arsenite Resistance on the Growth and Functional Gene Expression of Leptospirillum ferriphilum and Acidithiobacillus thiooxidans in Pure Culture and Coculture.</title>
        <authorList>
            <person name="Jiang H."/>
            <person name="Liang Y."/>
            <person name="Yin H."/>
            <person name="Xiao Y."/>
            <person name="Guo X."/>
            <person name="Xu Y."/>
            <person name="Hu Q."/>
            <person name="Liu H."/>
            <person name="Liu X."/>
        </authorList>
    </citation>
    <scope>NUCLEOTIDE SEQUENCE [LARGE SCALE GENOMIC DNA]</scope>
    <source>
        <strain evidence="4 5">YSK</strain>
    </source>
</reference>
<evidence type="ECO:0000313" key="4">
    <source>
        <dbReference type="EMBL" id="AIA30444.1"/>
    </source>
</evidence>
<feature type="domain" description="Cytochrome c-552/4" evidence="3">
    <location>
        <begin position="42"/>
        <end position="126"/>
    </location>
</feature>
<sequence length="200" mass="22096">MKSGRLVYFLAIVLVVSSGALGGLHAHANENTYFHRYVGDETCEVCHSSARIGNQFQIWKASPHARAYRDLGSPEALSIARKMGIADPKNDMRCLSCHTTAAGTHLPQVISTFRKRDGVQCESCHGPGEDYSHFSTMIDPVKSHQAGLVDHPEKTCTTCHNPSSPTFQGFDYQKSLSEISHPVPDAYRKEMRDAYGEAQK</sequence>
<dbReference type="KEGG" id="lfp:Y981_05700"/>
<dbReference type="HOGENOM" id="CLU_116684_0_0_0"/>
<gene>
    <name evidence="4" type="ORF">Y981_05700</name>
</gene>
<dbReference type="InterPro" id="IPR051829">
    <property type="entry name" value="Multiheme_Cytochr_ET"/>
</dbReference>
<keyword evidence="1 2" id="KW-0732">Signal</keyword>
<dbReference type="EMBL" id="CP007243">
    <property type="protein sequence ID" value="AIA30444.1"/>
    <property type="molecule type" value="Genomic_DNA"/>
</dbReference>
<keyword evidence="5" id="KW-1185">Reference proteome</keyword>
<dbReference type="InterPro" id="IPR023155">
    <property type="entry name" value="Cyt_c-552/4"/>
</dbReference>
<dbReference type="InterPro" id="IPR036280">
    <property type="entry name" value="Multihaem_cyt_sf"/>
</dbReference>
<dbReference type="PANTHER" id="PTHR35038">
    <property type="entry name" value="DISSIMILATORY SULFITE REDUCTASE SIRA"/>
    <property type="match status" value="1"/>
</dbReference>
<reference evidence="5" key="1">
    <citation type="submission" date="2014-02" db="EMBL/GenBank/DDBJ databases">
        <title>Complete genome sequence and comparative genomic analysis of the nitrogen-fixing bacterium Leptospirillum ferriphilum YSK.</title>
        <authorList>
            <person name="Guo X."/>
            <person name="Yin H."/>
            <person name="Liang Y."/>
            <person name="Hu Q."/>
            <person name="Ma L."/>
            <person name="Xiao Y."/>
            <person name="Zhang X."/>
            <person name="Qiu G."/>
            <person name="Liu X."/>
        </authorList>
    </citation>
    <scope>NUCLEOTIDE SEQUENCE [LARGE SCALE GENOMIC DNA]</scope>
    <source>
        <strain evidence="5">YSK</strain>
    </source>
</reference>
<proteinExistence type="predicted"/>
<evidence type="ECO:0000259" key="3">
    <source>
        <dbReference type="Pfam" id="PF13435"/>
    </source>
</evidence>
<dbReference type="Gene3D" id="1.10.1130.10">
    <property type="entry name" value="Flavocytochrome C3, Chain A"/>
    <property type="match status" value="1"/>
</dbReference>
<organism evidence="4 5">
    <name type="scientific">Leptospirillum ferriphilum YSK</name>
    <dbReference type="NCBI Taxonomy" id="1441628"/>
    <lineage>
        <taxon>Bacteria</taxon>
        <taxon>Pseudomonadati</taxon>
        <taxon>Nitrospirota</taxon>
        <taxon>Nitrospiria</taxon>
        <taxon>Nitrospirales</taxon>
        <taxon>Nitrospiraceae</taxon>
        <taxon>Leptospirillum</taxon>
    </lineage>
</organism>
<evidence type="ECO:0000256" key="2">
    <source>
        <dbReference type="SAM" id="SignalP"/>
    </source>
</evidence>
<dbReference type="RefSeq" id="WP_023525550.1">
    <property type="nucleotide sequence ID" value="NZ_CP007243.1"/>
</dbReference>
<dbReference type="SUPFAM" id="SSF48695">
    <property type="entry name" value="Multiheme cytochromes"/>
    <property type="match status" value="1"/>
</dbReference>